<dbReference type="SUPFAM" id="SSF56300">
    <property type="entry name" value="Metallo-dependent phosphatases"/>
    <property type="match status" value="1"/>
</dbReference>
<dbReference type="HOGENOM" id="CLU_025443_0_0_7"/>
<dbReference type="Gene3D" id="3.60.21.10">
    <property type="match status" value="1"/>
</dbReference>
<sequence length="365" mass="40782">MLKTSSRAARRRRSTRPIKFWGIFLCVYALVLIYPWVRIDTLMGAAWQPGPVTYVLLGAGPMLVRFTRERLPRRIGRELSLLCMNWLGLSFILFVFLVLFEPLNLIFSPSPWQAAWALLGATALSAAIGAMNAQMIGIKTIQLRFPKLCDNLRVVQISDVHIGSRRPGLLRRIVDKTNALQPDYVMITGDLIDLPHISVDELRPLSELAAPVDYVIGNHERYVDLDDIDARLRQLGLTVLRNEETATRQFQIIGIDDADDTTQVGTQLSQLDLDREAFKILLYHRPAGLEAVAEHGIDLMLTGHTHAGQIVPFNLVVKRVFTHVRGLATHGPTTLYVSPGTGTWGLVIRLGSRSEITCFELSGQS</sequence>
<dbReference type="InterPro" id="IPR051158">
    <property type="entry name" value="Metallophosphoesterase_sf"/>
</dbReference>
<dbReference type="InterPro" id="IPR004843">
    <property type="entry name" value="Calcineurin-like_PHP"/>
</dbReference>
<name>W4LLJ9_ENTF1</name>
<dbReference type="AlphaFoldDB" id="W4LLJ9"/>
<dbReference type="PANTHER" id="PTHR31302">
    <property type="entry name" value="TRANSMEMBRANE PROTEIN WITH METALLOPHOSPHOESTERASE DOMAIN-RELATED"/>
    <property type="match status" value="1"/>
</dbReference>
<reference evidence="3 4" key="1">
    <citation type="journal article" date="2014" name="Nature">
        <title>An environmental bacterial taxon with a large and distinct metabolic repertoire.</title>
        <authorList>
            <person name="Wilson M.C."/>
            <person name="Mori T."/>
            <person name="Ruckert C."/>
            <person name="Uria A.R."/>
            <person name="Helf M.J."/>
            <person name="Takada K."/>
            <person name="Gernert C."/>
            <person name="Steffens U.A."/>
            <person name="Heycke N."/>
            <person name="Schmitt S."/>
            <person name="Rinke C."/>
            <person name="Helfrich E.J."/>
            <person name="Brachmann A.O."/>
            <person name="Gurgui C."/>
            <person name="Wakimoto T."/>
            <person name="Kracht M."/>
            <person name="Crusemann M."/>
            <person name="Hentschel U."/>
            <person name="Abe I."/>
            <person name="Matsunaga S."/>
            <person name="Kalinowski J."/>
            <person name="Takeyama H."/>
            <person name="Piel J."/>
        </authorList>
    </citation>
    <scope>NUCLEOTIDE SEQUENCE [LARGE SCALE GENOMIC DNA]</scope>
    <source>
        <strain evidence="4">TSY1</strain>
    </source>
</reference>
<feature type="transmembrane region" description="Helical" evidence="1">
    <location>
        <begin position="20"/>
        <end position="37"/>
    </location>
</feature>
<feature type="domain" description="Calcineurin-like phosphoesterase" evidence="2">
    <location>
        <begin position="152"/>
        <end position="307"/>
    </location>
</feature>
<dbReference type="Proteomes" id="UP000019141">
    <property type="component" value="Unassembled WGS sequence"/>
</dbReference>
<keyword evidence="1" id="KW-1133">Transmembrane helix</keyword>
<dbReference type="InterPro" id="IPR029052">
    <property type="entry name" value="Metallo-depent_PP-like"/>
</dbReference>
<gene>
    <name evidence="3" type="ORF">ETSY1_18160</name>
</gene>
<keyword evidence="1" id="KW-0812">Transmembrane</keyword>
<dbReference type="CDD" id="cd07385">
    <property type="entry name" value="MPP_YkuE_C"/>
    <property type="match status" value="1"/>
</dbReference>
<evidence type="ECO:0000259" key="2">
    <source>
        <dbReference type="Pfam" id="PF00149"/>
    </source>
</evidence>
<feature type="transmembrane region" description="Helical" evidence="1">
    <location>
        <begin position="112"/>
        <end position="133"/>
    </location>
</feature>
<dbReference type="PANTHER" id="PTHR31302:SF0">
    <property type="entry name" value="TRANSMEMBRANE PROTEIN WITH METALLOPHOSPHOESTERASE DOMAIN"/>
    <property type="match status" value="1"/>
</dbReference>
<evidence type="ECO:0000313" key="4">
    <source>
        <dbReference type="Proteomes" id="UP000019141"/>
    </source>
</evidence>
<keyword evidence="1" id="KW-0472">Membrane</keyword>
<comment type="caution">
    <text evidence="3">The sequence shown here is derived from an EMBL/GenBank/DDBJ whole genome shotgun (WGS) entry which is preliminary data.</text>
</comment>
<dbReference type="Pfam" id="PF00149">
    <property type="entry name" value="Metallophos"/>
    <property type="match status" value="1"/>
</dbReference>
<organism evidence="3 4">
    <name type="scientific">Entotheonella factor</name>
    <dbReference type="NCBI Taxonomy" id="1429438"/>
    <lineage>
        <taxon>Bacteria</taxon>
        <taxon>Pseudomonadati</taxon>
        <taxon>Nitrospinota/Tectimicrobiota group</taxon>
        <taxon>Candidatus Tectimicrobiota</taxon>
        <taxon>Candidatus Entotheonellia</taxon>
        <taxon>Candidatus Entotheonellales</taxon>
        <taxon>Candidatus Entotheonellaceae</taxon>
        <taxon>Candidatus Entotheonella</taxon>
    </lineage>
</organism>
<dbReference type="EMBL" id="AZHW01000539">
    <property type="protein sequence ID" value="ETW98600.1"/>
    <property type="molecule type" value="Genomic_DNA"/>
</dbReference>
<proteinExistence type="predicted"/>
<feature type="transmembrane region" description="Helical" evidence="1">
    <location>
        <begin position="79"/>
        <end position="100"/>
    </location>
</feature>
<evidence type="ECO:0000313" key="3">
    <source>
        <dbReference type="EMBL" id="ETW98600.1"/>
    </source>
</evidence>
<protein>
    <recommendedName>
        <fullName evidence="2">Calcineurin-like phosphoesterase domain-containing protein</fullName>
    </recommendedName>
</protein>
<feature type="transmembrane region" description="Helical" evidence="1">
    <location>
        <begin position="49"/>
        <end position="67"/>
    </location>
</feature>
<accession>W4LLJ9</accession>
<dbReference type="GO" id="GO:0016787">
    <property type="term" value="F:hydrolase activity"/>
    <property type="evidence" value="ECO:0007669"/>
    <property type="project" value="InterPro"/>
</dbReference>
<keyword evidence="4" id="KW-1185">Reference proteome</keyword>
<evidence type="ECO:0000256" key="1">
    <source>
        <dbReference type="SAM" id="Phobius"/>
    </source>
</evidence>